<feature type="signal peptide" evidence="2">
    <location>
        <begin position="1"/>
        <end position="19"/>
    </location>
</feature>
<reference evidence="3" key="1">
    <citation type="submission" date="2020-10" db="EMBL/GenBank/DDBJ databases">
        <title>The Whole-Genome Sequence of Metschnikowia persimmonesis, a Novel Endophytic Yeast Species Isolated from Medicinal Plant Diospyros kaki Thumb.</title>
        <authorList>
            <person name="Rahmat E."/>
            <person name="Kang Y."/>
        </authorList>
    </citation>
    <scope>NUCLEOTIDE SEQUENCE</scope>
    <source>
        <strain evidence="3">KIOM G15050</strain>
    </source>
</reference>
<proteinExistence type="predicted"/>
<sequence length="115" mass="13297">MAFIMLLIYYIFLFNVVHGFSQPTPEERLKECIGESTDHFILQRRSDDVIAFYPNGTKYFDFSGNHQVLGECLGVVNPRKDHTLIVTHLNEQAMPKGVSSGRSRRRKKKKKKVLL</sequence>
<evidence type="ECO:0000256" key="1">
    <source>
        <dbReference type="SAM" id="MobiDB-lite"/>
    </source>
</evidence>
<comment type="caution">
    <text evidence="3">The sequence shown here is derived from an EMBL/GenBank/DDBJ whole genome shotgun (WGS) entry which is preliminary data.</text>
</comment>
<accession>A0A8H7GVJ5</accession>
<dbReference type="AlphaFoldDB" id="A0A8H7GVJ5"/>
<dbReference type="Proteomes" id="UP000649328">
    <property type="component" value="Unassembled WGS sequence"/>
</dbReference>
<evidence type="ECO:0000256" key="2">
    <source>
        <dbReference type="SAM" id="SignalP"/>
    </source>
</evidence>
<dbReference type="EMBL" id="JACBPP010000002">
    <property type="protein sequence ID" value="KAF8003880.1"/>
    <property type="molecule type" value="Genomic_DNA"/>
</dbReference>
<keyword evidence="4" id="KW-1185">Reference proteome</keyword>
<gene>
    <name evidence="3" type="ORF">HF325_001328</name>
</gene>
<name>A0A8H7GVJ5_9ASCO</name>
<feature type="compositionally biased region" description="Basic residues" evidence="1">
    <location>
        <begin position="102"/>
        <end position="115"/>
    </location>
</feature>
<protein>
    <submittedName>
        <fullName evidence="3">Uncharacterized protein</fullName>
    </submittedName>
</protein>
<keyword evidence="2" id="KW-0732">Signal</keyword>
<evidence type="ECO:0000313" key="3">
    <source>
        <dbReference type="EMBL" id="KAF8003880.1"/>
    </source>
</evidence>
<feature type="region of interest" description="Disordered" evidence="1">
    <location>
        <begin position="94"/>
        <end position="115"/>
    </location>
</feature>
<evidence type="ECO:0000313" key="4">
    <source>
        <dbReference type="Proteomes" id="UP000649328"/>
    </source>
</evidence>
<organism evidence="3 4">
    <name type="scientific">Metschnikowia pulcherrima</name>
    <dbReference type="NCBI Taxonomy" id="27326"/>
    <lineage>
        <taxon>Eukaryota</taxon>
        <taxon>Fungi</taxon>
        <taxon>Dikarya</taxon>
        <taxon>Ascomycota</taxon>
        <taxon>Saccharomycotina</taxon>
        <taxon>Pichiomycetes</taxon>
        <taxon>Metschnikowiaceae</taxon>
        <taxon>Metschnikowia</taxon>
    </lineage>
</organism>
<feature type="chain" id="PRO_5034587203" evidence="2">
    <location>
        <begin position="20"/>
        <end position="115"/>
    </location>
</feature>